<evidence type="ECO:0000256" key="2">
    <source>
        <dbReference type="ARBA" id="ARBA00022692"/>
    </source>
</evidence>
<feature type="transmembrane region" description="Helical" evidence="6">
    <location>
        <begin position="104"/>
        <end position="123"/>
    </location>
</feature>
<proteinExistence type="predicted"/>
<evidence type="ECO:0000256" key="1">
    <source>
        <dbReference type="ARBA" id="ARBA00004141"/>
    </source>
</evidence>
<dbReference type="InterPro" id="IPR036259">
    <property type="entry name" value="MFS_trans_sf"/>
</dbReference>
<accession>A0A9P6KWN0</accession>
<feature type="transmembrane region" description="Helical" evidence="6">
    <location>
        <begin position="473"/>
        <end position="495"/>
    </location>
</feature>
<feature type="transmembrane region" description="Helical" evidence="6">
    <location>
        <begin position="69"/>
        <end position="92"/>
    </location>
</feature>
<feature type="domain" description="Major facilitator superfamily (MFS) profile" evidence="7">
    <location>
        <begin position="69"/>
        <end position="499"/>
    </location>
</feature>
<dbReference type="InterPro" id="IPR011701">
    <property type="entry name" value="MFS"/>
</dbReference>
<evidence type="ECO:0000259" key="7">
    <source>
        <dbReference type="PROSITE" id="PS50850"/>
    </source>
</evidence>
<feature type="region of interest" description="Disordered" evidence="5">
    <location>
        <begin position="1"/>
        <end position="26"/>
    </location>
</feature>
<evidence type="ECO:0000256" key="3">
    <source>
        <dbReference type="ARBA" id="ARBA00022989"/>
    </source>
</evidence>
<feature type="transmembrane region" description="Helical" evidence="6">
    <location>
        <begin position="439"/>
        <end position="461"/>
    </location>
</feature>
<dbReference type="SUPFAM" id="SSF103473">
    <property type="entry name" value="MFS general substrate transporter"/>
    <property type="match status" value="1"/>
</dbReference>
<feature type="transmembrane region" description="Helical" evidence="6">
    <location>
        <begin position="158"/>
        <end position="181"/>
    </location>
</feature>
<feature type="transmembrane region" description="Helical" evidence="6">
    <location>
        <begin position="405"/>
        <end position="427"/>
    </location>
</feature>
<dbReference type="PANTHER" id="PTHR23502">
    <property type="entry name" value="MAJOR FACILITATOR SUPERFAMILY"/>
    <property type="match status" value="1"/>
</dbReference>
<feature type="transmembrane region" description="Helical" evidence="6">
    <location>
        <begin position="300"/>
        <end position="326"/>
    </location>
</feature>
<feature type="transmembrane region" description="Helical" evidence="6">
    <location>
        <begin position="380"/>
        <end position="399"/>
    </location>
</feature>
<dbReference type="GO" id="GO:0016020">
    <property type="term" value="C:membrane"/>
    <property type="evidence" value="ECO:0007669"/>
    <property type="project" value="UniProtKB-SubCell"/>
</dbReference>
<dbReference type="OrthoDB" id="6770063at2759"/>
<keyword evidence="3 6" id="KW-1133">Transmembrane helix</keyword>
<feature type="compositionally biased region" description="Polar residues" evidence="5">
    <location>
        <begin position="1"/>
        <end position="16"/>
    </location>
</feature>
<dbReference type="PROSITE" id="PS50850">
    <property type="entry name" value="MFS"/>
    <property type="match status" value="1"/>
</dbReference>
<comment type="caution">
    <text evidence="8">The sequence shown here is derived from an EMBL/GenBank/DDBJ whole genome shotgun (WGS) entry which is preliminary data.</text>
</comment>
<gene>
    <name evidence="8" type="ORF">PMIN01_01134</name>
</gene>
<dbReference type="Proteomes" id="UP000756921">
    <property type="component" value="Unassembled WGS sequence"/>
</dbReference>
<keyword evidence="4 6" id="KW-0472">Membrane</keyword>
<evidence type="ECO:0000256" key="4">
    <source>
        <dbReference type="ARBA" id="ARBA00023136"/>
    </source>
</evidence>
<name>A0A9P6KWN0_9PLEO</name>
<evidence type="ECO:0000313" key="9">
    <source>
        <dbReference type="Proteomes" id="UP000756921"/>
    </source>
</evidence>
<organism evidence="8 9">
    <name type="scientific">Paraphaeosphaeria minitans</name>
    <dbReference type="NCBI Taxonomy" id="565426"/>
    <lineage>
        <taxon>Eukaryota</taxon>
        <taxon>Fungi</taxon>
        <taxon>Dikarya</taxon>
        <taxon>Ascomycota</taxon>
        <taxon>Pezizomycotina</taxon>
        <taxon>Dothideomycetes</taxon>
        <taxon>Pleosporomycetidae</taxon>
        <taxon>Pleosporales</taxon>
        <taxon>Massarineae</taxon>
        <taxon>Didymosphaeriaceae</taxon>
        <taxon>Paraphaeosphaeria</taxon>
    </lineage>
</organism>
<evidence type="ECO:0000256" key="6">
    <source>
        <dbReference type="SAM" id="Phobius"/>
    </source>
</evidence>
<dbReference type="Gene3D" id="1.20.1250.20">
    <property type="entry name" value="MFS general substrate transporter like domains"/>
    <property type="match status" value="1"/>
</dbReference>
<keyword evidence="9" id="KW-1185">Reference proteome</keyword>
<dbReference type="InterPro" id="IPR020846">
    <property type="entry name" value="MFS_dom"/>
</dbReference>
<dbReference type="Pfam" id="PF07690">
    <property type="entry name" value="MFS_1"/>
    <property type="match status" value="1"/>
</dbReference>
<sequence length="512" mass="56461">MASQARISLSSVSTATVAPPARPRHDIESAIDSGDATLKRYSQKYGATWDGPNDPHNPYNWRFSRKLRIGTIASFGQLVAYMSASMIAPALFDIEHELRVDDTVSQLIMLITFLGFGIGQFIFAALGEVLGRRPAWIAGNVWFVFWNAIAPVGKSTELLIFARLMAGIGASVNILLAVPIMQDLFSEDDRGKSIAVVSSLTYFGPALGPILGGLVMQKLRWHWIFWILSIGNTSVFFMGYFFLEETYAPSLLRQECAAQAAPTSTSPLWKLWSSMRAAQQETGLSEHFFRPFRLFVTRPIVYLITGVLALDMAVYCIILSSISKLYTEEYHTSEFTGSLHYIAVAIGATINGQLGSKIMDRIFAVLKRRNKGVGQPEFRVPYLVPGLLIMPAGLLWLGWSAQHGLSWVMVDFGVGVFTLGSFTTAQAVNAYQVDEFKDFSASALAATFLLQNVLGFLMPIWAPKMYEALGYGWGNSLVALAMILVGSPMAAVLWFRGAKIRAIGRKDELDVE</sequence>
<feature type="transmembrane region" description="Helical" evidence="6">
    <location>
        <begin position="338"/>
        <end position="359"/>
    </location>
</feature>
<keyword evidence="2 6" id="KW-0812">Transmembrane</keyword>
<comment type="subcellular location">
    <subcellularLocation>
        <location evidence="1">Membrane</location>
        <topology evidence="1">Multi-pass membrane protein</topology>
    </subcellularLocation>
</comment>
<evidence type="ECO:0000256" key="5">
    <source>
        <dbReference type="SAM" id="MobiDB-lite"/>
    </source>
</evidence>
<dbReference type="GO" id="GO:0022857">
    <property type="term" value="F:transmembrane transporter activity"/>
    <property type="evidence" value="ECO:0007669"/>
    <property type="project" value="InterPro"/>
</dbReference>
<dbReference type="PANTHER" id="PTHR23502:SF60">
    <property type="entry name" value="MAJOR FACILITATOR SUPERFAMILY (MFS) PROFILE DOMAIN-CONTAINING PROTEIN-RELATED"/>
    <property type="match status" value="1"/>
</dbReference>
<protein>
    <submittedName>
        <fullName evidence="8">Major facilitator superfamily transporter</fullName>
    </submittedName>
</protein>
<feature type="transmembrane region" description="Helical" evidence="6">
    <location>
        <begin position="193"/>
        <end position="211"/>
    </location>
</feature>
<evidence type="ECO:0000313" key="8">
    <source>
        <dbReference type="EMBL" id="KAF9741595.1"/>
    </source>
</evidence>
<dbReference type="EMBL" id="WJXW01000001">
    <property type="protein sequence ID" value="KAF9741595.1"/>
    <property type="molecule type" value="Genomic_DNA"/>
</dbReference>
<reference evidence="8" key="1">
    <citation type="journal article" date="2020" name="Mol. Plant Microbe Interact.">
        <title>Genome Sequence of the Biocontrol Agent Coniothyrium minitans strain Conio (IMI 134523).</title>
        <authorList>
            <person name="Patel D."/>
            <person name="Shittu T.A."/>
            <person name="Baroncelli R."/>
            <person name="Muthumeenakshi S."/>
            <person name="Osborne T.H."/>
            <person name="Janganan T.K."/>
            <person name="Sreenivasaprasad S."/>
        </authorList>
    </citation>
    <scope>NUCLEOTIDE SEQUENCE</scope>
    <source>
        <strain evidence="8">Conio</strain>
    </source>
</reference>
<feature type="transmembrane region" description="Helical" evidence="6">
    <location>
        <begin position="223"/>
        <end position="243"/>
    </location>
</feature>
<feature type="transmembrane region" description="Helical" evidence="6">
    <location>
        <begin position="135"/>
        <end position="152"/>
    </location>
</feature>
<dbReference type="AlphaFoldDB" id="A0A9P6KWN0"/>